<evidence type="ECO:0000313" key="3">
    <source>
        <dbReference type="Proteomes" id="UP001569428"/>
    </source>
</evidence>
<dbReference type="Proteomes" id="UP001569428">
    <property type="component" value="Unassembled WGS sequence"/>
</dbReference>
<reference evidence="2 3" key="1">
    <citation type="submission" date="2024-08" db="EMBL/GenBank/DDBJ databases">
        <authorList>
            <person name="Ishaq N."/>
        </authorList>
    </citation>
    <scope>NUCLEOTIDE SEQUENCE [LARGE SCALE GENOMIC DNA]</scope>
    <source>
        <strain evidence="2 3">DSM 18651</strain>
    </source>
</reference>
<feature type="signal peptide" evidence="1">
    <location>
        <begin position="1"/>
        <end position="19"/>
    </location>
</feature>
<evidence type="ECO:0000313" key="2">
    <source>
        <dbReference type="EMBL" id="MFA0812025.1"/>
    </source>
</evidence>
<organism evidence="2 3">
    <name type="scientific">Microbulbifer epialgicus</name>
    <dbReference type="NCBI Taxonomy" id="393907"/>
    <lineage>
        <taxon>Bacteria</taxon>
        <taxon>Pseudomonadati</taxon>
        <taxon>Pseudomonadota</taxon>
        <taxon>Gammaproteobacteria</taxon>
        <taxon>Cellvibrionales</taxon>
        <taxon>Microbulbiferaceae</taxon>
        <taxon>Microbulbifer</taxon>
    </lineage>
</organism>
<comment type="caution">
    <text evidence="2">The sequence shown here is derived from an EMBL/GenBank/DDBJ whole genome shotgun (WGS) entry which is preliminary data.</text>
</comment>
<keyword evidence="3" id="KW-1185">Reference proteome</keyword>
<sequence>MKRVQKRLLLAAAITALLAGCDGGGVSVESKIVDNSVDNSVDNPDGGSTGENPCATIERTGVQGVYESGDCRYGADFVSASNPLTEDLYLPTLVEGGAHIFEGILFVGENHSSDVNLQAAGIAKGGDSVKLEIQAGATIAFKDNSALWL</sequence>
<feature type="chain" id="PRO_5046161742" description="Lipoprotein" evidence="1">
    <location>
        <begin position="20"/>
        <end position="149"/>
    </location>
</feature>
<dbReference type="RefSeq" id="WP_371839640.1">
    <property type="nucleotide sequence ID" value="NZ_JBGMEK010000031.1"/>
</dbReference>
<dbReference type="EMBL" id="JBGMEK010000031">
    <property type="protein sequence ID" value="MFA0812025.1"/>
    <property type="molecule type" value="Genomic_DNA"/>
</dbReference>
<gene>
    <name evidence="2" type="ORF">ACCI49_13990</name>
</gene>
<dbReference type="PROSITE" id="PS51257">
    <property type="entry name" value="PROKAR_LIPOPROTEIN"/>
    <property type="match status" value="1"/>
</dbReference>
<protein>
    <recommendedName>
        <fullName evidence="4">Lipoprotein</fullName>
    </recommendedName>
</protein>
<accession>A0ABV4P246</accession>
<evidence type="ECO:0000256" key="1">
    <source>
        <dbReference type="SAM" id="SignalP"/>
    </source>
</evidence>
<proteinExistence type="predicted"/>
<evidence type="ECO:0008006" key="4">
    <source>
        <dbReference type="Google" id="ProtNLM"/>
    </source>
</evidence>
<name>A0ABV4P246_9GAMM</name>
<keyword evidence="1" id="KW-0732">Signal</keyword>